<feature type="chain" id="PRO_5020490844" evidence="3">
    <location>
        <begin position="18"/>
        <end position="822"/>
    </location>
</feature>
<dbReference type="Proteomes" id="UP000307173">
    <property type="component" value="Unassembled WGS sequence"/>
</dbReference>
<proteinExistence type="predicted"/>
<feature type="transmembrane region" description="Helical" evidence="2">
    <location>
        <begin position="384"/>
        <end position="406"/>
    </location>
</feature>
<dbReference type="Gene3D" id="2.120.10.80">
    <property type="entry name" value="Kelch-type beta propeller"/>
    <property type="match status" value="1"/>
</dbReference>
<evidence type="ECO:0000256" key="3">
    <source>
        <dbReference type="SAM" id="SignalP"/>
    </source>
</evidence>
<comment type="caution">
    <text evidence="4">The sequence shown here is derived from an EMBL/GenBank/DDBJ whole genome shotgun (WGS) entry which is preliminary data.</text>
</comment>
<name>A0A4T0WZE8_9ASCO</name>
<feature type="region of interest" description="Disordered" evidence="1">
    <location>
        <begin position="556"/>
        <end position="587"/>
    </location>
</feature>
<evidence type="ECO:0000313" key="4">
    <source>
        <dbReference type="EMBL" id="TID19239.1"/>
    </source>
</evidence>
<evidence type="ECO:0000313" key="5">
    <source>
        <dbReference type="Proteomes" id="UP000307173"/>
    </source>
</evidence>
<evidence type="ECO:0000256" key="2">
    <source>
        <dbReference type="SAM" id="Phobius"/>
    </source>
</evidence>
<keyword evidence="3" id="KW-0732">Signal</keyword>
<keyword evidence="2" id="KW-0472">Membrane</keyword>
<protein>
    <submittedName>
        <fullName evidence="4">Uncharacterized protein</fullName>
    </submittedName>
</protein>
<feature type="signal peptide" evidence="3">
    <location>
        <begin position="1"/>
        <end position="17"/>
    </location>
</feature>
<keyword evidence="2" id="KW-0812">Transmembrane</keyword>
<keyword evidence="2" id="KW-1133">Transmembrane helix</keyword>
<dbReference type="AlphaFoldDB" id="A0A4T0WZE8"/>
<dbReference type="InterPro" id="IPR015915">
    <property type="entry name" value="Kelch-typ_b-propeller"/>
</dbReference>
<reference evidence="4 5" key="1">
    <citation type="journal article" date="2019" name="Front. Genet.">
        <title>Whole-Genome Sequencing of the Opportunistic Yeast Pathogen Candida inconspicua Uncovers Its Hybrid Origin.</title>
        <authorList>
            <person name="Mixao V."/>
            <person name="Hansen A.P."/>
            <person name="Saus E."/>
            <person name="Boekhout T."/>
            <person name="Lass-Florl C."/>
            <person name="Gabaldon T."/>
        </authorList>
    </citation>
    <scope>NUCLEOTIDE SEQUENCE [LARGE SCALE GENOMIC DNA]</scope>
    <source>
        <strain evidence="4 5">CBS 180</strain>
    </source>
</reference>
<dbReference type="SUPFAM" id="SSF117281">
    <property type="entry name" value="Kelch motif"/>
    <property type="match status" value="1"/>
</dbReference>
<gene>
    <name evidence="4" type="ORF">CANINC_003809</name>
</gene>
<feature type="region of interest" description="Disordered" evidence="1">
    <location>
        <begin position="792"/>
        <end position="822"/>
    </location>
</feature>
<evidence type="ECO:0000256" key="1">
    <source>
        <dbReference type="SAM" id="MobiDB-lite"/>
    </source>
</evidence>
<feature type="region of interest" description="Disordered" evidence="1">
    <location>
        <begin position="668"/>
        <end position="699"/>
    </location>
</feature>
<organism evidence="4 5">
    <name type="scientific">Pichia inconspicua</name>
    <dbReference type="NCBI Taxonomy" id="52247"/>
    <lineage>
        <taxon>Eukaryota</taxon>
        <taxon>Fungi</taxon>
        <taxon>Dikarya</taxon>
        <taxon>Ascomycota</taxon>
        <taxon>Saccharomycotina</taxon>
        <taxon>Pichiomycetes</taxon>
        <taxon>Pichiales</taxon>
        <taxon>Pichiaceae</taxon>
        <taxon>Pichia</taxon>
    </lineage>
</organism>
<sequence length="822" mass="92989">MRFGFLFSSILIGLSTALSPQDTIYDYNNRTVYIHLNQNSNTESEQINQLFRIPFNAKFNSGDTISNYTITPPPTNDCSLVVTSTDLLSFCPNGKNLLAIARYDNDKDAWQNIPTKSGIMYYNDSTYIHTESDKTGIYIFSGASEFRGVTSLSNRMMRLDTQTWQASDASSRIQPQPFYKSTSVQINSNTQALFGGISGNNMLVPMMEIPLWQYNSWTERPCITIDNVPIASRIDALILPVFFNTNNYLLNETITTFEVSSILMLGGTDLNGTTVKPSVASLDISTYKWKWTDLTKNQTFKDQHSWDDLYSSVTSNIAAVSIYDTLLMINTDNNNNQKRDQKSQNYVITLYNATDFRQLDSVDYSYLNNLSLTKAQNYHFNKNLTIALSVVIPVLFIILLCVFLTYMYKKYKAKKEEERYGREVKEIVDFYENQHKRNSAYTFSSYDSDYKSTGEDDEFFDDVKINDFEDGDNLSLNSWRRKKMDFQHNISILSKVKPNFSKKNNSSSLKRSLSNVSNIIHQSLSRKNSVHSSINAFTNGSLGRNLKLDPTCNNNSTNENPFYSGESFKKPNVNQTTSPLPTPPPPAVPKHTAMFTLPDRTDSLLYHIPENTSLTTFHSQNLGYLPLKPSPTRSSPQHNYMKKLASIERHLSIDSSFDSSIYSASSNFYSSSPSRSPSRSPKRLSISSPSRSPSRLAKRPLSIMSTSSLYSANDAIPHLPPHKFGDFEEADEDLSSIQEVGSIKGDDANNIEVQVLVGSKRRTKLRVVNPDTPELPVLAEQDEEDVSMITERCVSSSSEKSKESEIRKRVVSDEYKDESFAE</sequence>
<keyword evidence="5" id="KW-1185">Reference proteome</keyword>
<dbReference type="EMBL" id="SELW01000599">
    <property type="protein sequence ID" value="TID19239.1"/>
    <property type="molecule type" value="Genomic_DNA"/>
</dbReference>
<dbReference type="OrthoDB" id="3996694at2759"/>
<accession>A0A4T0WZE8</accession>
<feature type="compositionally biased region" description="Basic and acidic residues" evidence="1">
    <location>
        <begin position="799"/>
        <end position="822"/>
    </location>
</feature>